<comment type="caution">
    <text evidence="4">The sequence shown here is derived from an EMBL/GenBank/DDBJ whole genome shotgun (WGS) entry which is preliminary data.</text>
</comment>
<evidence type="ECO:0000259" key="3">
    <source>
        <dbReference type="Pfam" id="PF14309"/>
    </source>
</evidence>
<keyword evidence="5" id="KW-1185">Reference proteome</keyword>
<feature type="region of interest" description="Disordered" evidence="1">
    <location>
        <begin position="532"/>
        <end position="553"/>
    </location>
</feature>
<feature type="domain" description="DUF4378" evidence="3">
    <location>
        <begin position="608"/>
        <end position="782"/>
    </location>
</feature>
<dbReference type="InterPro" id="IPR044257">
    <property type="entry name" value="TRM32-like"/>
</dbReference>
<feature type="compositionally biased region" description="Basic and acidic residues" evidence="1">
    <location>
        <begin position="532"/>
        <end position="543"/>
    </location>
</feature>
<dbReference type="Pfam" id="PF12552">
    <property type="entry name" value="DUF3741"/>
    <property type="match status" value="1"/>
</dbReference>
<evidence type="ECO:0008006" key="6">
    <source>
        <dbReference type="Google" id="ProtNLM"/>
    </source>
</evidence>
<feature type="compositionally biased region" description="Polar residues" evidence="1">
    <location>
        <begin position="143"/>
        <end position="153"/>
    </location>
</feature>
<dbReference type="EMBL" id="JAATIQ010001066">
    <property type="protein sequence ID" value="KAF4346320.1"/>
    <property type="molecule type" value="Genomic_DNA"/>
</dbReference>
<gene>
    <name evidence="4" type="ORF">G4B88_018887</name>
</gene>
<dbReference type="InterPro" id="IPR022212">
    <property type="entry name" value="DUF3741"/>
</dbReference>
<dbReference type="PANTHER" id="PTHR47071:SF2">
    <property type="entry name" value="PROTEIN TRM32"/>
    <property type="match status" value="1"/>
</dbReference>
<dbReference type="InterPro" id="IPR025486">
    <property type="entry name" value="DUF4378"/>
</dbReference>
<evidence type="ECO:0000313" key="5">
    <source>
        <dbReference type="Proteomes" id="UP000583929"/>
    </source>
</evidence>
<evidence type="ECO:0000259" key="2">
    <source>
        <dbReference type="Pfam" id="PF12552"/>
    </source>
</evidence>
<evidence type="ECO:0000313" key="4">
    <source>
        <dbReference type="EMBL" id="KAF4346320.1"/>
    </source>
</evidence>
<feature type="region of interest" description="Disordered" evidence="1">
    <location>
        <begin position="127"/>
        <end position="153"/>
    </location>
</feature>
<dbReference type="Pfam" id="PF14309">
    <property type="entry name" value="DUF4378"/>
    <property type="match status" value="1"/>
</dbReference>
<evidence type="ECO:0000256" key="1">
    <source>
        <dbReference type="SAM" id="MobiDB-lite"/>
    </source>
</evidence>
<protein>
    <recommendedName>
        <fullName evidence="6">DUF4378 domain-containing protein</fullName>
    </recommendedName>
</protein>
<accession>A0A7J6DKH7</accession>
<reference evidence="4 5" key="1">
    <citation type="journal article" date="2020" name="bioRxiv">
        <title>Sequence and annotation of 42 cannabis genomes reveals extensive copy number variation in cannabinoid synthesis and pathogen resistance genes.</title>
        <authorList>
            <person name="Mckernan K.J."/>
            <person name="Helbert Y."/>
            <person name="Kane L.T."/>
            <person name="Ebling H."/>
            <person name="Zhang L."/>
            <person name="Liu B."/>
            <person name="Eaton Z."/>
            <person name="Mclaughlin S."/>
            <person name="Kingan S."/>
            <person name="Baybayan P."/>
            <person name="Concepcion G."/>
            <person name="Jordan M."/>
            <person name="Riva A."/>
            <person name="Barbazuk W."/>
            <person name="Harkins T."/>
        </authorList>
    </citation>
    <scope>NUCLEOTIDE SEQUENCE [LARGE SCALE GENOMIC DNA]</scope>
    <source>
        <strain evidence="5">cv. Jamaican Lion 4</strain>
        <tissue evidence="4">Leaf</tissue>
    </source>
</reference>
<organism evidence="4 5">
    <name type="scientific">Cannabis sativa</name>
    <name type="common">Hemp</name>
    <name type="synonym">Marijuana</name>
    <dbReference type="NCBI Taxonomy" id="3483"/>
    <lineage>
        <taxon>Eukaryota</taxon>
        <taxon>Viridiplantae</taxon>
        <taxon>Streptophyta</taxon>
        <taxon>Embryophyta</taxon>
        <taxon>Tracheophyta</taxon>
        <taxon>Spermatophyta</taxon>
        <taxon>Magnoliopsida</taxon>
        <taxon>eudicotyledons</taxon>
        <taxon>Gunneridae</taxon>
        <taxon>Pentapetalae</taxon>
        <taxon>rosids</taxon>
        <taxon>fabids</taxon>
        <taxon>Rosales</taxon>
        <taxon>Cannabaceae</taxon>
        <taxon>Cannabis</taxon>
    </lineage>
</organism>
<dbReference type="PANTHER" id="PTHR47071">
    <property type="entry name" value="PROTEIN TRM32"/>
    <property type="match status" value="1"/>
</dbReference>
<sequence length="785" mass="89353">MGKHLQRNDSIAEGNYPGCLCGIMHFLDHHHWQSVKNLIPHKKNGGKRRIKYKGKKKRISKNSGSDEVFIVDSADAEPFLVKQQSTDSVPARGRSGKSRVKPHRGWILSFPLQSWLQRANPVDLESSENYIGHTGNGKRKSGSVPQSSGTANNTRKQVLCAEHNSDTVKDSQLSADISNQKHLNECVDILEIFKVNKEFFLKLLQDPDVGKNQFHGLKNSNIKVRLNKSRSFPVPNSSQTRNIRPISTLKHKQNEVWFFLNGEKSIAGAQAQQLEGSEFQNDQYTNAITGDVDKIDSVNNHGWNQLVLDRFRIIKQKIKQALKESKTENGHTTEAGMLSDIFEGRKSINGREMSERLEITIGQDGNKIDNSNDDLRMQRLQRVRRTTSLNESLDRYTQLFEHTSGSKKVPNYSHSRSLRVTIEEKVPSNTRKNCRRNLSLPDLDDFSSFLNGASHDAFFRLGMPIKTLMAGSHSTSKDRDNHSGPYHSEPLEPVQEIELQESESSANFGYTDSLTVDGSKKRASITDTIVKDEDKSATARESSDNQEEEINVTMDPKEELLHENYESVIENRLSNYLTSSTEFPTSEEIKITTRGSNLSCHFETENADFNYVQFLLKVSGFTSNDEHDWTWHSVDQPLSPSLFKEMEEEEDCFGHDLIISEQEEQEEEEAADTTGFINRHILFDLVNETLGDMIEKSYTYFPGGFSSFGSSIRGTPKGQHLVDEVWERTSRSLRVRPELDQTLDDVVGRDLTKGDGWMNIQWEMETVTLELEDLIFYQLLDEIMF</sequence>
<dbReference type="Proteomes" id="UP000583929">
    <property type="component" value="Unassembled WGS sequence"/>
</dbReference>
<feature type="domain" description="DUF3741" evidence="2">
    <location>
        <begin position="170"/>
        <end position="208"/>
    </location>
</feature>
<name>A0A7J6DKH7_CANSA</name>
<dbReference type="AlphaFoldDB" id="A0A7J6DKH7"/>
<proteinExistence type="predicted"/>